<evidence type="ECO:0000313" key="1">
    <source>
        <dbReference type="EMBL" id="MBE9461904.1"/>
    </source>
</evidence>
<organism evidence="1 2">
    <name type="scientific">Dyadobacter subterraneus</name>
    <dbReference type="NCBI Taxonomy" id="2773304"/>
    <lineage>
        <taxon>Bacteria</taxon>
        <taxon>Pseudomonadati</taxon>
        <taxon>Bacteroidota</taxon>
        <taxon>Cytophagia</taxon>
        <taxon>Cytophagales</taxon>
        <taxon>Spirosomataceae</taxon>
        <taxon>Dyadobacter</taxon>
    </lineage>
</organism>
<dbReference type="InterPro" id="IPR035897">
    <property type="entry name" value="Toll_tir_struct_dom_sf"/>
</dbReference>
<comment type="caution">
    <text evidence="1">The sequence shown here is derived from an EMBL/GenBank/DDBJ whole genome shotgun (WGS) entry which is preliminary data.</text>
</comment>
<name>A0ABR9W9T9_9BACT</name>
<proteinExistence type="predicted"/>
<evidence type="ECO:0000313" key="2">
    <source>
        <dbReference type="Proteomes" id="UP000634134"/>
    </source>
</evidence>
<protein>
    <submittedName>
        <fullName evidence="1">Toll/interleukin-1 receptor domain-containing protein</fullName>
    </submittedName>
</protein>
<dbReference type="RefSeq" id="WP_194120149.1">
    <property type="nucleotide sequence ID" value="NZ_JACYGY010000001.1"/>
</dbReference>
<reference evidence="2" key="1">
    <citation type="submission" date="2023-07" db="EMBL/GenBank/DDBJ databases">
        <title>Dyadobacter sp. nov 'subterranea' isolated from contaminted grondwater.</title>
        <authorList>
            <person name="Szabo I."/>
            <person name="Al-Omari J."/>
            <person name="Szerdahelyi S.G."/>
            <person name="Rado J."/>
        </authorList>
    </citation>
    <scope>NUCLEOTIDE SEQUENCE [LARGE SCALE GENOMIC DNA]</scope>
    <source>
        <strain evidence="2">UP-52</strain>
    </source>
</reference>
<gene>
    <name evidence="1" type="ORF">IEE83_08415</name>
</gene>
<dbReference type="EMBL" id="JACYGY010000001">
    <property type="protein sequence ID" value="MBE9461904.1"/>
    <property type="molecule type" value="Genomic_DNA"/>
</dbReference>
<keyword evidence="2" id="KW-1185">Reference proteome</keyword>
<dbReference type="Gene3D" id="3.40.50.10140">
    <property type="entry name" value="Toll/interleukin-1 receptor homology (TIR) domain"/>
    <property type="match status" value="1"/>
</dbReference>
<sequence>MRAFVSYRFGDDITAIKELLMEKDIDIFDSMFDIKTGESFQQSIKDAIKSCDFLIFNYSEDNLYIAFEAGVAVAVNKPIFSILNGGHENTFLLDSTYVHAHPNEVEKIRFSFELFLKNTIFKKKKNPLVMVRSSHYYGGGEAIPNKSHFNVVERYNGIKDKSDIALERFFEEIFLAYSVNAVKNSNINSQTSGWLPDFSIWSDLLAPILGNPIIVEIKPEINNRNLDELANTIIKLVTTNPTSSVLILYDSLRNITRKDLPITPSHLFIAIPELIEELDSHGFASSIRKFRNNLVHSI</sequence>
<dbReference type="Proteomes" id="UP000634134">
    <property type="component" value="Unassembled WGS sequence"/>
</dbReference>
<dbReference type="SUPFAM" id="SSF52200">
    <property type="entry name" value="Toll/Interleukin receptor TIR domain"/>
    <property type="match status" value="1"/>
</dbReference>
<accession>A0ABR9W9T9</accession>
<keyword evidence="1" id="KW-0675">Receptor</keyword>